<keyword evidence="3" id="KW-1185">Reference proteome</keyword>
<accession>A0ABW4GL96</accession>
<evidence type="ECO:0000259" key="1">
    <source>
        <dbReference type="PROSITE" id="PS50022"/>
    </source>
</evidence>
<evidence type="ECO:0000313" key="3">
    <source>
        <dbReference type="Proteomes" id="UP001597097"/>
    </source>
</evidence>
<reference evidence="3" key="1">
    <citation type="journal article" date="2019" name="Int. J. Syst. Evol. Microbiol.">
        <title>The Global Catalogue of Microorganisms (GCM) 10K type strain sequencing project: providing services to taxonomists for standard genome sequencing and annotation.</title>
        <authorList>
            <consortium name="The Broad Institute Genomics Platform"/>
            <consortium name="The Broad Institute Genome Sequencing Center for Infectious Disease"/>
            <person name="Wu L."/>
            <person name="Ma J."/>
        </authorList>
    </citation>
    <scope>NUCLEOTIDE SEQUENCE [LARGE SCALE GENOMIC DNA]</scope>
    <source>
        <strain evidence="3">CGMCC 1.15399</strain>
    </source>
</reference>
<dbReference type="InterPro" id="IPR051941">
    <property type="entry name" value="BG_Antigen-Binding_Lectin"/>
</dbReference>
<dbReference type="InterPro" id="IPR025150">
    <property type="entry name" value="GH123_cat"/>
</dbReference>
<dbReference type="RefSeq" id="WP_378624523.1">
    <property type="nucleotide sequence ID" value="NZ_JBHUCM010000038.1"/>
</dbReference>
<dbReference type="Pfam" id="PF06439">
    <property type="entry name" value="3keto-disac_hyd"/>
    <property type="match status" value="1"/>
</dbReference>
<dbReference type="GO" id="GO:0016787">
    <property type="term" value="F:hydrolase activity"/>
    <property type="evidence" value="ECO:0007669"/>
    <property type="project" value="UniProtKB-KW"/>
</dbReference>
<feature type="non-terminal residue" evidence="2">
    <location>
        <position position="1"/>
    </location>
</feature>
<organism evidence="2 3">
    <name type="scientific">Nonomuraea guangzhouensis</name>
    <dbReference type="NCBI Taxonomy" id="1291555"/>
    <lineage>
        <taxon>Bacteria</taxon>
        <taxon>Bacillati</taxon>
        <taxon>Actinomycetota</taxon>
        <taxon>Actinomycetes</taxon>
        <taxon>Streptosporangiales</taxon>
        <taxon>Streptosporangiaceae</taxon>
        <taxon>Nonomuraea</taxon>
    </lineage>
</organism>
<dbReference type="InterPro" id="IPR008979">
    <property type="entry name" value="Galactose-bd-like_sf"/>
</dbReference>
<dbReference type="Proteomes" id="UP001597097">
    <property type="component" value="Unassembled WGS sequence"/>
</dbReference>
<evidence type="ECO:0000313" key="2">
    <source>
        <dbReference type="EMBL" id="MFD1543548.1"/>
    </source>
</evidence>
<dbReference type="Gene3D" id="2.60.120.560">
    <property type="entry name" value="Exo-inulinase, domain 1"/>
    <property type="match status" value="1"/>
</dbReference>
<dbReference type="SUPFAM" id="SSF49785">
    <property type="entry name" value="Galactose-binding domain-like"/>
    <property type="match status" value="1"/>
</dbReference>
<dbReference type="PANTHER" id="PTHR45713">
    <property type="entry name" value="FTP DOMAIN-CONTAINING PROTEIN"/>
    <property type="match status" value="1"/>
</dbReference>
<name>A0ABW4GL96_9ACTN</name>
<keyword evidence="2" id="KW-0378">Hydrolase</keyword>
<dbReference type="PROSITE" id="PS50022">
    <property type="entry name" value="FA58C_3"/>
    <property type="match status" value="1"/>
</dbReference>
<dbReference type="EMBL" id="JBHUCM010000038">
    <property type="protein sequence ID" value="MFD1543548.1"/>
    <property type="molecule type" value="Genomic_DNA"/>
</dbReference>
<dbReference type="PANTHER" id="PTHR45713:SF6">
    <property type="entry name" value="F5_8 TYPE C DOMAIN-CONTAINING PROTEIN"/>
    <property type="match status" value="1"/>
</dbReference>
<sequence length="833" mass="91898">TDVRVTASALTGPDGASIPTSNILLRRAYNHLDIEVMPGDPELPPGGGKSYYDALVENAPRNLPGDVTQPYHYSVTVPVGQAPGVYTGTVVVSTSNAGEVTVNVRLVVYNVTLPEPNKSTFKMNNWFTSAGWDYNGTVKSIPQQYGVEMYDDNWWKVIENIAVNHRRHRNNVIYADFQALLIPSTKVGPGGELQFGWATFDRFIETFVNERALQYIYTPTLLENPEPGSSRDVTAEILRNVNGVVERVLVTPQSPEANTYYDRVFPALKAHLDARGWTDQFYMSAMDEPETKQHVESANWLYGKYRKYFPNPRTNEAHDNALAELDGNLTTITPVLGHYEQNMGYYQNLRANGTELWLYNCIVPKGEQMNRFISYHLAKTRLTPWLTWKIGGTGYLHWGWNFWYNGSSDPKTPATNTFDAPQSGDSWLVRPNRAKYDIYDSLRSETQLDGLEDYELLNMLAKTKPLLARLVASSVITDTVTYTRSGAVVDDRHKMLLELLVDGGPDRRFPYTDNFSAGDANWQRGRGSWSVASTGEYLQTDTSGWGFTSTPRSSAYGDVVASVDLKIVGVHSTGNVNWAGFMIRSSNATDMDTGYLVALRNNGQVFIYRAGKELSHATAGNYQPGTYTRLRVMAFGNKLSVFVGNDPQAVLTVTDAAYPAGHVALVTGGASVRFDNFTVNPDNNMADGRPVMTSSTYPADGWHEMAAVDGIQSSTPGSMGWSSAAGTSADRTEWVSVDLQSKRSLSRIDLFPRSDGANTGMGFPVDFTVQVSADGNSWSTVASRTNYPRPGAGAQTLSFPTVDARYVKVTGTKLSSDPFGAFHMQLAEIEAYG</sequence>
<feature type="domain" description="F5/8 type C" evidence="1">
    <location>
        <begin position="678"/>
        <end position="833"/>
    </location>
</feature>
<comment type="caution">
    <text evidence="2">The sequence shown here is derived from an EMBL/GenBank/DDBJ whole genome shotgun (WGS) entry which is preliminary data.</text>
</comment>
<proteinExistence type="predicted"/>
<dbReference type="Gene3D" id="2.60.120.260">
    <property type="entry name" value="Galactose-binding domain-like"/>
    <property type="match status" value="1"/>
</dbReference>
<dbReference type="InterPro" id="IPR010496">
    <property type="entry name" value="AL/BT2_dom"/>
</dbReference>
<protein>
    <submittedName>
        <fullName evidence="2">Glycoside hydrolase domain-containing protein</fullName>
    </submittedName>
</protein>
<dbReference type="Pfam" id="PF00754">
    <property type="entry name" value="F5_F8_type_C"/>
    <property type="match status" value="1"/>
</dbReference>
<dbReference type="Pfam" id="PF13320">
    <property type="entry name" value="GH123_cat"/>
    <property type="match status" value="1"/>
</dbReference>
<gene>
    <name evidence="2" type="ORF">ACFSJ0_41350</name>
</gene>
<dbReference type="InterPro" id="IPR000421">
    <property type="entry name" value="FA58C"/>
</dbReference>